<dbReference type="PANTHER" id="PTHR43649">
    <property type="entry name" value="ARABINOSE-BINDING PROTEIN-RELATED"/>
    <property type="match status" value="1"/>
</dbReference>
<dbReference type="InterPro" id="IPR050490">
    <property type="entry name" value="Bact_solute-bd_prot1"/>
</dbReference>
<keyword evidence="4" id="KW-0472">Membrane</keyword>
<feature type="transmembrane region" description="Helical" evidence="4">
    <location>
        <begin position="449"/>
        <end position="468"/>
    </location>
</feature>
<sequence length="703" mass="82124">MSIQLQLMQLENNLNIKINLELYTEGNSTHLQSDYEGTLDYILSKKPPKYDIIFYDNIWSRRYSSYLINLKNVLPEEHIKLYESGVASQTCIVDNKWVGLPVTVDFDILYSNEKLLKKYNKTIPKTWDELINIGHEIYEEEKKLNNTDLVIYNGLFADTEVGTTSLTEFIYSFRENLNSKMPYITSTETIRALEMIKKIKTDLNIESEFKKDEMFTIDKLFSEKFIFLKFWYINSIPYISLLYSPLPGGKEGISGSSIGGFNIGINQYSTKINESIVALEYLTSKDIQKKYFAEKNMYSPIPSLYDESLCEKVNCNLFKDIQLIARPTNYSDDYKDYSQKFRKNVYKYLYGNETAINVLRMIEDLTKIYYLELKIEDTLVGLIIFLSCLVIIFIMLLSLLFPFIKKFKLYFNYLSLKSWFITITGCTMILCTSFVNFGLMTVYKCHLKLILSSIGLTLSLAPTLYKLIIQIPLNNKYSKWCKNIKYQFIIFLVMIDIIINSLVFTSHYEVIENKYEKIYQTCKLNKIFGEISLDLLLIYKLILTITMIFLSFIEWNIKSIKYNVQISSFCNYINILSLMLIIIFDRIKIENYILFNIIQCFIYTLISVSNYISLYGFRIIWRIIDKNKSEENQIIKNIINKFSSTSDSSNQKKCSSSTEYNGKISNVKNKILIMHFMTLSENDESTGTVSVEESNNTTILSCK</sequence>
<keyword evidence="6" id="KW-1185">Reference proteome</keyword>
<comment type="similarity">
    <text evidence="1">Belongs to the bacterial solute-binding protein 1 family.</text>
</comment>
<dbReference type="Gene3D" id="3.40.190.10">
    <property type="entry name" value="Periplasmic binding protein-like II"/>
    <property type="match status" value="1"/>
</dbReference>
<reference evidence="5 6" key="1">
    <citation type="submission" date="2016-08" db="EMBL/GenBank/DDBJ databases">
        <title>A Parts List for Fungal Cellulosomes Revealed by Comparative Genomics.</title>
        <authorList>
            <consortium name="DOE Joint Genome Institute"/>
            <person name="Haitjema C.H."/>
            <person name="Gilmore S.P."/>
            <person name="Henske J.K."/>
            <person name="Solomon K.V."/>
            <person name="De Groot R."/>
            <person name="Kuo A."/>
            <person name="Mondo S.J."/>
            <person name="Salamov A.A."/>
            <person name="Labutti K."/>
            <person name="Zhao Z."/>
            <person name="Chiniquy J."/>
            <person name="Barry K."/>
            <person name="Brewer H.M."/>
            <person name="Purvine S.O."/>
            <person name="Wright A.T."/>
            <person name="Boxma B."/>
            <person name="Van Alen T."/>
            <person name="Hackstein J.H."/>
            <person name="Baker S.E."/>
            <person name="Grigoriev I.V."/>
            <person name="O'Malley M.A."/>
        </authorList>
    </citation>
    <scope>NUCLEOTIDE SEQUENCE [LARGE SCALE GENOMIC DNA]</scope>
    <source>
        <strain evidence="5 6">G1</strain>
    </source>
</reference>
<keyword evidence="3" id="KW-0732">Signal</keyword>
<dbReference type="Proteomes" id="UP000193920">
    <property type="component" value="Unassembled WGS sequence"/>
</dbReference>
<accession>A0A1Y1Z838</accession>
<feature type="transmembrane region" description="Helical" evidence="4">
    <location>
        <begin position="593"/>
        <end position="617"/>
    </location>
</feature>
<comment type="caution">
    <text evidence="5">The sequence shown here is derived from an EMBL/GenBank/DDBJ whole genome shotgun (WGS) entry which is preliminary data.</text>
</comment>
<evidence type="ECO:0000313" key="5">
    <source>
        <dbReference type="EMBL" id="ORY06422.1"/>
    </source>
</evidence>
<feature type="transmembrane region" description="Helical" evidence="4">
    <location>
        <begin position="416"/>
        <end position="437"/>
    </location>
</feature>
<feature type="transmembrane region" description="Helical" evidence="4">
    <location>
        <begin position="379"/>
        <end position="404"/>
    </location>
</feature>
<name>A0A1Y1Z838_9FUNG</name>
<dbReference type="OrthoDB" id="5574009at2759"/>
<evidence type="ECO:0000256" key="2">
    <source>
        <dbReference type="ARBA" id="ARBA00022448"/>
    </source>
</evidence>
<dbReference type="SUPFAM" id="SSF53850">
    <property type="entry name" value="Periplasmic binding protein-like II"/>
    <property type="match status" value="1"/>
</dbReference>
<keyword evidence="2" id="KW-0813">Transport</keyword>
<gene>
    <name evidence="5" type="ORF">LY90DRAFT_678359</name>
</gene>
<dbReference type="EMBL" id="MCOG01000439">
    <property type="protein sequence ID" value="ORY06422.1"/>
    <property type="molecule type" value="Genomic_DNA"/>
</dbReference>
<keyword evidence="4" id="KW-1133">Transmembrane helix</keyword>
<feature type="transmembrane region" description="Helical" evidence="4">
    <location>
        <begin position="488"/>
        <end position="508"/>
    </location>
</feature>
<evidence type="ECO:0000313" key="6">
    <source>
        <dbReference type="Proteomes" id="UP000193920"/>
    </source>
</evidence>
<dbReference type="PANTHER" id="PTHR43649:SF34">
    <property type="entry name" value="ABC TRANSPORTER PERIPLASMIC-BINDING PROTEIN YCJN-RELATED"/>
    <property type="match status" value="1"/>
</dbReference>
<proteinExistence type="inferred from homology"/>
<evidence type="ECO:0000256" key="3">
    <source>
        <dbReference type="ARBA" id="ARBA00022729"/>
    </source>
</evidence>
<dbReference type="InterPro" id="IPR006059">
    <property type="entry name" value="SBP"/>
</dbReference>
<protein>
    <submittedName>
        <fullName evidence="5">Periplasmic binding protein-like II</fullName>
    </submittedName>
</protein>
<keyword evidence="4" id="KW-0812">Transmembrane</keyword>
<dbReference type="Pfam" id="PF01547">
    <property type="entry name" value="SBP_bac_1"/>
    <property type="match status" value="1"/>
</dbReference>
<evidence type="ECO:0000256" key="1">
    <source>
        <dbReference type="ARBA" id="ARBA00008520"/>
    </source>
</evidence>
<feature type="transmembrane region" description="Helical" evidence="4">
    <location>
        <begin position="569"/>
        <end position="587"/>
    </location>
</feature>
<feature type="transmembrane region" description="Helical" evidence="4">
    <location>
        <begin position="537"/>
        <end position="557"/>
    </location>
</feature>
<dbReference type="AlphaFoldDB" id="A0A1Y1Z838"/>
<evidence type="ECO:0000256" key="4">
    <source>
        <dbReference type="SAM" id="Phobius"/>
    </source>
</evidence>
<organism evidence="5 6">
    <name type="scientific">Neocallimastix californiae</name>
    <dbReference type="NCBI Taxonomy" id="1754190"/>
    <lineage>
        <taxon>Eukaryota</taxon>
        <taxon>Fungi</taxon>
        <taxon>Fungi incertae sedis</taxon>
        <taxon>Chytridiomycota</taxon>
        <taxon>Chytridiomycota incertae sedis</taxon>
        <taxon>Neocallimastigomycetes</taxon>
        <taxon>Neocallimastigales</taxon>
        <taxon>Neocallimastigaceae</taxon>
        <taxon>Neocallimastix</taxon>
    </lineage>
</organism>